<reference evidence="3" key="1">
    <citation type="submission" date="2016-11" db="UniProtKB">
        <authorList>
            <consortium name="WormBaseParasite"/>
        </authorList>
    </citation>
    <scope>IDENTIFICATION</scope>
</reference>
<feature type="region of interest" description="Disordered" evidence="1">
    <location>
        <begin position="72"/>
        <end position="133"/>
    </location>
</feature>
<name>A0A1I7TTW4_9PELO</name>
<evidence type="ECO:0000313" key="3">
    <source>
        <dbReference type="WBParaSite" id="Csp11.Scaffold629.g11734.t1"/>
    </source>
</evidence>
<dbReference type="eggNOG" id="ENOG502RVWC">
    <property type="taxonomic scope" value="Eukaryota"/>
</dbReference>
<feature type="region of interest" description="Disordered" evidence="1">
    <location>
        <begin position="197"/>
        <end position="217"/>
    </location>
</feature>
<dbReference type="AlphaFoldDB" id="A0A1I7TTW4"/>
<protein>
    <submittedName>
        <fullName evidence="3">SPK domain-containing protein</fullName>
    </submittedName>
</protein>
<sequence>MTQIQVSRHFQDFLQKIVAHFLKSVQLNFNDDEIAYRHAIESINNAFEKFADRFGNQAKRLLNNGGHLEESVTTTKKTEKRAVLSDYDAHTTKRTRRDSLNKETSPDSLFKKPHDPDNSETPPLTESADCRRYSGSSWSSSGYFSEDSIEANQTNELTENQLQQRQETTDIQIGTTIYNEEGQLQNIEWRNCESNGIDYQESSDTKNDTSEASDDPLATLCSDSPADSTNVINSNLVQENENRRSSETFKHKIMQNPEVQVSYEPLPFYRFERHDIQLGIPASRIIGSSLIGCEVEQSDIINCTIENSVITNSNIIDAVDARNRSDKIKRGDI</sequence>
<feature type="compositionally biased region" description="Basic and acidic residues" evidence="1">
    <location>
        <begin position="76"/>
        <end position="117"/>
    </location>
</feature>
<organism evidence="2 3">
    <name type="scientific">Caenorhabditis tropicalis</name>
    <dbReference type="NCBI Taxonomy" id="1561998"/>
    <lineage>
        <taxon>Eukaryota</taxon>
        <taxon>Metazoa</taxon>
        <taxon>Ecdysozoa</taxon>
        <taxon>Nematoda</taxon>
        <taxon>Chromadorea</taxon>
        <taxon>Rhabditida</taxon>
        <taxon>Rhabditina</taxon>
        <taxon>Rhabditomorpha</taxon>
        <taxon>Rhabditoidea</taxon>
        <taxon>Rhabditidae</taxon>
        <taxon>Peloderinae</taxon>
        <taxon>Caenorhabditis</taxon>
    </lineage>
</organism>
<keyword evidence="2" id="KW-1185">Reference proteome</keyword>
<dbReference type="Proteomes" id="UP000095282">
    <property type="component" value="Unplaced"/>
</dbReference>
<evidence type="ECO:0000313" key="2">
    <source>
        <dbReference type="Proteomes" id="UP000095282"/>
    </source>
</evidence>
<accession>A0A1I7TTW4</accession>
<proteinExistence type="predicted"/>
<evidence type="ECO:0000256" key="1">
    <source>
        <dbReference type="SAM" id="MobiDB-lite"/>
    </source>
</evidence>
<dbReference type="WBParaSite" id="Csp11.Scaffold629.g11734.t1">
    <property type="protein sequence ID" value="Csp11.Scaffold629.g11734.t1"/>
    <property type="gene ID" value="Csp11.Scaffold629.g11734"/>
</dbReference>